<dbReference type="InterPro" id="IPR006703">
    <property type="entry name" value="G_AIG1"/>
</dbReference>
<dbReference type="PANTHER" id="PTHR10903:SF107">
    <property type="entry name" value="GTPASE IMAP FAMILY MEMBER 4-LIKE-RELATED"/>
    <property type="match status" value="1"/>
</dbReference>
<evidence type="ECO:0000256" key="6">
    <source>
        <dbReference type="SAM" id="Phobius"/>
    </source>
</evidence>
<reference evidence="8 9" key="1">
    <citation type="submission" date="2020-02" db="EMBL/GenBank/DDBJ databases">
        <title>Esox lucius (northern pike) genome, fEsoLuc1, primary haplotype.</title>
        <authorList>
            <person name="Myers G."/>
            <person name="Karagic N."/>
            <person name="Meyer A."/>
            <person name="Pippel M."/>
            <person name="Reichard M."/>
            <person name="Winkler S."/>
            <person name="Tracey A."/>
            <person name="Sims Y."/>
            <person name="Howe K."/>
            <person name="Rhie A."/>
            <person name="Formenti G."/>
            <person name="Durbin R."/>
            <person name="Fedrigo O."/>
            <person name="Jarvis E.D."/>
        </authorList>
    </citation>
    <scope>NUCLEOTIDE SEQUENCE [LARGE SCALE GENOMIC DNA]</scope>
</reference>
<feature type="coiled-coil region" evidence="4">
    <location>
        <begin position="224"/>
        <end position="258"/>
    </location>
</feature>
<evidence type="ECO:0000313" key="9">
    <source>
        <dbReference type="Proteomes" id="UP000265140"/>
    </source>
</evidence>
<evidence type="ECO:0000313" key="8">
    <source>
        <dbReference type="Ensembl" id="ENSELUP00000084731.1"/>
    </source>
</evidence>
<protein>
    <recommendedName>
        <fullName evidence="7">AIG1-type G domain-containing protein</fullName>
    </recommendedName>
</protein>
<reference evidence="8" key="2">
    <citation type="submission" date="2025-08" db="UniProtKB">
        <authorList>
            <consortium name="Ensembl"/>
        </authorList>
    </citation>
    <scope>IDENTIFICATION</scope>
</reference>
<dbReference type="InterPro" id="IPR045058">
    <property type="entry name" value="GIMA/IAN/Toc"/>
</dbReference>
<organism evidence="8 9">
    <name type="scientific">Esox lucius</name>
    <name type="common">Northern pike</name>
    <dbReference type="NCBI Taxonomy" id="8010"/>
    <lineage>
        <taxon>Eukaryota</taxon>
        <taxon>Metazoa</taxon>
        <taxon>Chordata</taxon>
        <taxon>Craniata</taxon>
        <taxon>Vertebrata</taxon>
        <taxon>Euteleostomi</taxon>
        <taxon>Actinopterygii</taxon>
        <taxon>Neopterygii</taxon>
        <taxon>Teleostei</taxon>
        <taxon>Protacanthopterygii</taxon>
        <taxon>Esociformes</taxon>
        <taxon>Esocidae</taxon>
        <taxon>Esox</taxon>
    </lineage>
</organism>
<dbReference type="AlphaFoldDB" id="A0AAY5K7I6"/>
<feature type="transmembrane region" description="Helical" evidence="6">
    <location>
        <begin position="341"/>
        <end position="362"/>
    </location>
</feature>
<dbReference type="GeneTree" id="ENSGT00940000162556"/>
<feature type="transmembrane region" description="Helical" evidence="6">
    <location>
        <begin position="315"/>
        <end position="335"/>
    </location>
</feature>
<dbReference type="GeneID" id="105009570"/>
<keyword evidence="6" id="KW-0812">Transmembrane</keyword>
<evidence type="ECO:0000256" key="1">
    <source>
        <dbReference type="ARBA" id="ARBA00008535"/>
    </source>
</evidence>
<keyword evidence="2" id="KW-0547">Nucleotide-binding</keyword>
<accession>A0AAY5K7I6</accession>
<evidence type="ECO:0000256" key="4">
    <source>
        <dbReference type="SAM" id="Coils"/>
    </source>
</evidence>
<dbReference type="RefSeq" id="XP_010867297.4">
    <property type="nucleotide sequence ID" value="XM_010868995.5"/>
</dbReference>
<keyword evidence="9" id="KW-1185">Reference proteome</keyword>
<dbReference type="Ensembl" id="ENSELUT00000105569.1">
    <property type="protein sequence ID" value="ENSELUP00000084731.1"/>
    <property type="gene ID" value="ENSELUG00000038129.1"/>
</dbReference>
<sequence length="404" mass="44734">MNTTGAMASEHAQKVYGSPPQSELRLVLLGRIGAGKSTVVKTILGRDKFRSEGVTCVKKQGEVAGRTVIIVDTPGWDSVKHTSKHIQEEIKNSVILCPPGPHALLLVVPMGDQLSSSARKAIQYHIELLSVRAWKYTMVLFVSDAEEKCTYNEQNQMLERANSILVKCGERHFHFEVGNSTTQVTELLKKIDAMVAENYEDFFIPQVYYELLESKIPREVTELIRMSEDRVSRLEQRYKRELKEKDEQLSKYREAEKATEMLKRTDSSKWLPPDMNTETQERTGMQKGKTDQQTVALQAIKQGYREEALSVVQHYVKPLMVIITSVLGALIGAVAGAQHGTLGACVGIPVGIVVAVLGSYAVRGAATAARDVPGTVSVKGPAVQNRDEGKPFYISSPSAFNKDQ</sequence>
<keyword evidence="4" id="KW-0175">Coiled coil</keyword>
<dbReference type="GO" id="GO:0005525">
    <property type="term" value="F:GTP binding"/>
    <property type="evidence" value="ECO:0007669"/>
    <property type="project" value="UniProtKB-KW"/>
</dbReference>
<evidence type="ECO:0000256" key="5">
    <source>
        <dbReference type="SAM" id="MobiDB-lite"/>
    </source>
</evidence>
<comment type="similarity">
    <text evidence="1">Belongs to the TRAFAC class TrmE-Era-EngA-EngB-Septin-like GTPase superfamily. AIG1/Toc34/Toc159-like paraseptin GTPase family. IAN subfamily.</text>
</comment>
<keyword evidence="6" id="KW-1133">Transmembrane helix</keyword>
<evidence type="ECO:0000256" key="2">
    <source>
        <dbReference type="ARBA" id="ARBA00022741"/>
    </source>
</evidence>
<reference evidence="8" key="3">
    <citation type="submission" date="2025-09" db="UniProtKB">
        <authorList>
            <consortium name="Ensembl"/>
        </authorList>
    </citation>
    <scope>IDENTIFICATION</scope>
</reference>
<dbReference type="Gene3D" id="3.40.50.300">
    <property type="entry name" value="P-loop containing nucleotide triphosphate hydrolases"/>
    <property type="match status" value="1"/>
</dbReference>
<evidence type="ECO:0000259" key="7">
    <source>
        <dbReference type="PROSITE" id="PS51720"/>
    </source>
</evidence>
<dbReference type="Proteomes" id="UP000265140">
    <property type="component" value="Chromosome 9"/>
</dbReference>
<evidence type="ECO:0000256" key="3">
    <source>
        <dbReference type="ARBA" id="ARBA00023134"/>
    </source>
</evidence>
<dbReference type="PROSITE" id="PS51720">
    <property type="entry name" value="G_AIG1"/>
    <property type="match status" value="1"/>
</dbReference>
<name>A0AAY5K7I6_ESOLU</name>
<keyword evidence="6" id="KW-0472">Membrane</keyword>
<feature type="region of interest" description="Disordered" evidence="5">
    <location>
        <begin position="263"/>
        <end position="290"/>
    </location>
</feature>
<feature type="domain" description="AIG1-type G" evidence="7">
    <location>
        <begin position="21"/>
        <end position="212"/>
    </location>
</feature>
<keyword evidence="3" id="KW-0342">GTP-binding</keyword>
<dbReference type="SUPFAM" id="SSF52540">
    <property type="entry name" value="P-loop containing nucleoside triphosphate hydrolases"/>
    <property type="match status" value="1"/>
</dbReference>
<proteinExistence type="inferred from homology"/>
<dbReference type="PANTHER" id="PTHR10903">
    <property type="entry name" value="GTPASE, IMAP FAMILY MEMBER-RELATED"/>
    <property type="match status" value="1"/>
</dbReference>
<dbReference type="Pfam" id="PF04548">
    <property type="entry name" value="AIG1"/>
    <property type="match status" value="1"/>
</dbReference>
<dbReference type="InterPro" id="IPR027417">
    <property type="entry name" value="P-loop_NTPase"/>
</dbReference>